<sequence>MCSTEFFVLILLQISILLSSEARPFFDCLFKNELSFLSEEPKFKIASIHFHKPVMQISKNRSIVFHNSTDYAFAGRHHYHQVDWFTLCHSEKTVRDLRVNDTFHVCQAGYPSRKLVYDKILRQVFVLEPESHHHVLEAVVYERHWSQVEHRFYLRPRGSKHKILSVGFSDMDPFSLGQKAMTADLEVHSEVIRPHTLTEIWGAELMIQTYSH</sequence>
<name>A0A553PNV6_TIGCA</name>
<evidence type="ECO:0000313" key="3">
    <source>
        <dbReference type="Proteomes" id="UP000318571"/>
    </source>
</evidence>
<gene>
    <name evidence="2" type="ORF">TCAL_07077</name>
</gene>
<evidence type="ECO:0000256" key="1">
    <source>
        <dbReference type="SAM" id="SignalP"/>
    </source>
</evidence>
<dbReference type="EMBL" id="VCGU01000002">
    <property type="protein sequence ID" value="TRY79358.1"/>
    <property type="molecule type" value="Genomic_DNA"/>
</dbReference>
<feature type="chain" id="PRO_5021882895" evidence="1">
    <location>
        <begin position="23"/>
        <end position="212"/>
    </location>
</feature>
<reference evidence="2 3" key="1">
    <citation type="journal article" date="2018" name="Nat. Ecol. Evol.">
        <title>Genomic signatures of mitonuclear coevolution across populations of Tigriopus californicus.</title>
        <authorList>
            <person name="Barreto F.S."/>
            <person name="Watson E.T."/>
            <person name="Lima T.G."/>
            <person name="Willett C.S."/>
            <person name="Edmands S."/>
            <person name="Li W."/>
            <person name="Burton R.S."/>
        </authorList>
    </citation>
    <scope>NUCLEOTIDE SEQUENCE [LARGE SCALE GENOMIC DNA]</scope>
    <source>
        <strain evidence="2 3">San Diego</strain>
    </source>
</reference>
<evidence type="ECO:0000313" key="2">
    <source>
        <dbReference type="EMBL" id="TRY79358.1"/>
    </source>
</evidence>
<proteinExistence type="predicted"/>
<comment type="caution">
    <text evidence="2">The sequence shown here is derived from an EMBL/GenBank/DDBJ whole genome shotgun (WGS) entry which is preliminary data.</text>
</comment>
<organism evidence="2 3">
    <name type="scientific">Tigriopus californicus</name>
    <name type="common">Marine copepod</name>
    <dbReference type="NCBI Taxonomy" id="6832"/>
    <lineage>
        <taxon>Eukaryota</taxon>
        <taxon>Metazoa</taxon>
        <taxon>Ecdysozoa</taxon>
        <taxon>Arthropoda</taxon>
        <taxon>Crustacea</taxon>
        <taxon>Multicrustacea</taxon>
        <taxon>Hexanauplia</taxon>
        <taxon>Copepoda</taxon>
        <taxon>Harpacticoida</taxon>
        <taxon>Harpacticidae</taxon>
        <taxon>Tigriopus</taxon>
    </lineage>
</organism>
<feature type="signal peptide" evidence="1">
    <location>
        <begin position="1"/>
        <end position="22"/>
    </location>
</feature>
<keyword evidence="3" id="KW-1185">Reference proteome</keyword>
<dbReference type="AlphaFoldDB" id="A0A553PNV6"/>
<dbReference type="Proteomes" id="UP000318571">
    <property type="component" value="Chromosome 6"/>
</dbReference>
<keyword evidence="1" id="KW-0732">Signal</keyword>
<protein>
    <submittedName>
        <fullName evidence="2">Uncharacterized protein</fullName>
    </submittedName>
</protein>
<accession>A0A553PNV6</accession>